<evidence type="ECO:0000313" key="3">
    <source>
        <dbReference type="Proteomes" id="UP000091969"/>
    </source>
</evidence>
<dbReference type="Proteomes" id="UP000091969">
    <property type="component" value="Unassembled WGS sequence"/>
</dbReference>
<reference evidence="2 3" key="1">
    <citation type="submission" date="2016-06" db="EMBL/GenBank/DDBJ databases">
        <title>Genome sequence of Tepidimonas fonticaldi PL17.</title>
        <authorList>
            <person name="Pinnaka A.K."/>
        </authorList>
    </citation>
    <scope>NUCLEOTIDE SEQUENCE [LARGE SCALE GENOMIC DNA]</scope>
    <source>
        <strain evidence="2 3">PL17</strain>
    </source>
</reference>
<protein>
    <recommendedName>
        <fullName evidence="4">EfeO-type cupredoxin-like domain-containing protein</fullName>
    </recommendedName>
</protein>
<organism evidence="2 3">
    <name type="scientific">Tepidimonas fonticaldi</name>
    <dbReference type="NCBI Taxonomy" id="1101373"/>
    <lineage>
        <taxon>Bacteria</taxon>
        <taxon>Pseudomonadati</taxon>
        <taxon>Pseudomonadota</taxon>
        <taxon>Betaproteobacteria</taxon>
        <taxon>Burkholderiales</taxon>
        <taxon>Tepidimonas</taxon>
    </lineage>
</organism>
<feature type="signal peptide" evidence="1">
    <location>
        <begin position="1"/>
        <end position="25"/>
    </location>
</feature>
<gene>
    <name evidence="2" type="ORF">A9O67_04255</name>
</gene>
<dbReference type="AlphaFoldDB" id="A0A1A6DTZ1"/>
<comment type="caution">
    <text evidence="2">The sequence shown here is derived from an EMBL/GenBank/DDBJ whole genome shotgun (WGS) entry which is preliminary data.</text>
</comment>
<evidence type="ECO:0008006" key="4">
    <source>
        <dbReference type="Google" id="ProtNLM"/>
    </source>
</evidence>
<feature type="chain" id="PRO_5008343753" description="EfeO-type cupredoxin-like domain-containing protein" evidence="1">
    <location>
        <begin position="26"/>
        <end position="135"/>
    </location>
</feature>
<proteinExistence type="predicted"/>
<accession>A0A1A6DTZ1</accession>
<sequence length="135" mass="14242">MYKQGNVKRAIAFLLPAMLAAPALTQPVACHVAYAGATRVFVIEPTAHEGPARPLVEGASVIVEVANRLPPAPGAGVTVRTLGLQDGRPYLLHQASYLPGSPAIGPHGFTGLQVVREPSRGNELAYWCETAPNRP</sequence>
<evidence type="ECO:0000313" key="2">
    <source>
        <dbReference type="EMBL" id="OBS30265.1"/>
    </source>
</evidence>
<keyword evidence="1" id="KW-0732">Signal</keyword>
<dbReference type="STRING" id="1101373.A9O67_04255"/>
<keyword evidence="3" id="KW-1185">Reference proteome</keyword>
<dbReference type="EMBL" id="LZDH01000056">
    <property type="protein sequence ID" value="OBS30265.1"/>
    <property type="molecule type" value="Genomic_DNA"/>
</dbReference>
<evidence type="ECO:0000256" key="1">
    <source>
        <dbReference type="SAM" id="SignalP"/>
    </source>
</evidence>
<name>A0A1A6DTZ1_9BURK</name>